<accession>A0ABV3TFM4</accession>
<dbReference type="InterPro" id="IPR027417">
    <property type="entry name" value="P-loop_NTPase"/>
</dbReference>
<evidence type="ECO:0000313" key="7">
    <source>
        <dbReference type="EMBL" id="MEX0469681.1"/>
    </source>
</evidence>
<dbReference type="PANTHER" id="PTHR10799">
    <property type="entry name" value="SNF2/RAD54 HELICASE FAMILY"/>
    <property type="match status" value="1"/>
</dbReference>
<evidence type="ECO:0000259" key="4">
    <source>
        <dbReference type="PROSITE" id="PS50966"/>
    </source>
</evidence>
<dbReference type="CDD" id="cd18012">
    <property type="entry name" value="DEXQc_arch_SWI2_SNF2"/>
    <property type="match status" value="1"/>
</dbReference>
<evidence type="ECO:0000256" key="2">
    <source>
        <dbReference type="ARBA" id="ARBA00022806"/>
    </source>
</evidence>
<dbReference type="Gene3D" id="3.40.50.300">
    <property type="entry name" value="P-loop containing nucleotide triphosphate hydrolases"/>
    <property type="match status" value="1"/>
</dbReference>
<dbReference type="Proteomes" id="UP001556709">
    <property type="component" value="Unassembled WGS sequence"/>
</dbReference>
<sequence>MGEPLEAWIAERGEAAIWADFPREALEAGERLLRAQAVIDCSPGGQGFFARVQADRRHVHSVDCRIHPLPSARPVTPFCSCEAGGHCAHAVAALLYYLGRKTPAGLRKANPAITQWLAELEALHADNTTEGRPSPRHPEVLIYLLDRDEAGAVSVTLRRARRRRQGGYGRLLPFQGLRRAPEGLLTPADRRLLRLLPEPGQPIAGADLDFLLKAMAETGQAHWQSPDNPALQPAEARPGRFRWRVRDDGTQRLVPVADDGAVALPGQPPLWLEPSSGAFGVLETGLAPALIEGLEKGPAVAPAEVPAMADEMARRDLPLPTPQAPRRRRMTGVAPVPTLRLTRLDEPGRGSRLERGEAVAVFGFDYDGHPVHADDTGECITAFEAGELREYPRDPAAEQRARARLTEAGLKPTGSMNESRLAPDQAGDWRKFVAGTVPALQADGWRVITEPCFPWRLVAADRWQAEARREPQQPGWFGLDLAIEVDGERHAFIPLLLGLIRENPEAMAPGYLDAIDPDSHLLVDLGDGRLVPVPAKRLVPLLKGLTELYDPAAQLRDGRLMLPVGRANVLDRLARAEGDGLDWVGDADLRRLGGELEAMAECDDIATPRGLHGELRPYQREGVAWLQRLARLELGGVLADDMGLGKTLQIISHLLLEKESGRAALPSLVVVPTSLLFNWAREIGRFAPGLSVLRLHGPQRHSAYGRLGRYDVVLTTYSLLVRDIEALQAQPWHLLVLDEAQAVKNPRAQAARAVRAIQAHQRLSLTGTPLENHLGELWAQFDFAVPGLLGNASAFKRVYRRPIEQDEDAGRLEALRERVRPFLLRRTKQAIARDLPAKTEIPLYAELTGGQRTLYEQLRAGQHARVREALAQAGHGSGSSRVLILDALLKLREVCCDPQLVANAPATARESAKMDLLMELVDDLLQGGRRMLIFSQFTRMLSIIEAALAARGLDWARLTGETRDREGQVQRFQSGEVPIFLVSLKAGGTGLNLTAADTVIHYDPWWNPAVTRQATDRAHRIGQDQPVFVYHLLTRDTVEDRIMGLQRDKAALGERLLGEAGGATDEALDPAAVEALFRPLAEAADSDSAPADQS</sequence>
<keyword evidence="2" id="KW-0347">Helicase</keyword>
<evidence type="ECO:0000313" key="8">
    <source>
        <dbReference type="Proteomes" id="UP001556709"/>
    </source>
</evidence>
<keyword evidence="3" id="KW-0862">Zinc</keyword>
<keyword evidence="3" id="KW-0479">Metal-binding</keyword>
<feature type="domain" description="SWIM-type" evidence="4">
    <location>
        <begin position="64"/>
        <end position="98"/>
    </location>
</feature>
<protein>
    <submittedName>
        <fullName evidence="7">SNF2-related protein</fullName>
    </submittedName>
</protein>
<dbReference type="PROSITE" id="PS51192">
    <property type="entry name" value="HELICASE_ATP_BIND_1"/>
    <property type="match status" value="1"/>
</dbReference>
<dbReference type="InterPro" id="IPR007527">
    <property type="entry name" value="Znf_SWIM"/>
</dbReference>
<dbReference type="Gene3D" id="3.40.50.10810">
    <property type="entry name" value="Tandem AAA-ATPase domain"/>
    <property type="match status" value="1"/>
</dbReference>
<dbReference type="InterPro" id="IPR001650">
    <property type="entry name" value="Helicase_C-like"/>
</dbReference>
<keyword evidence="2" id="KW-0067">ATP-binding</keyword>
<evidence type="ECO:0000259" key="6">
    <source>
        <dbReference type="PROSITE" id="PS51194"/>
    </source>
</evidence>
<dbReference type="SMART" id="SM00490">
    <property type="entry name" value="HELICc"/>
    <property type="match status" value="1"/>
</dbReference>
<organism evidence="7 8">
    <name type="scientific">Spiribacter pallidus</name>
    <dbReference type="NCBI Taxonomy" id="1987936"/>
    <lineage>
        <taxon>Bacteria</taxon>
        <taxon>Pseudomonadati</taxon>
        <taxon>Pseudomonadota</taxon>
        <taxon>Gammaproteobacteria</taxon>
        <taxon>Chromatiales</taxon>
        <taxon>Ectothiorhodospiraceae</taxon>
        <taxon>Spiribacter</taxon>
    </lineage>
</organism>
<keyword evidence="8" id="KW-1185">Reference proteome</keyword>
<name>A0ABV3TFM4_9GAMM</name>
<dbReference type="InterPro" id="IPR038718">
    <property type="entry name" value="SNF2-like_sf"/>
</dbReference>
<keyword evidence="2" id="KW-0547">Nucleotide-binding</keyword>
<dbReference type="EMBL" id="JBAKFM010000004">
    <property type="protein sequence ID" value="MEX0469681.1"/>
    <property type="molecule type" value="Genomic_DNA"/>
</dbReference>
<evidence type="ECO:0000259" key="5">
    <source>
        <dbReference type="PROSITE" id="PS51192"/>
    </source>
</evidence>
<keyword evidence="3" id="KW-0863">Zinc-finger</keyword>
<reference evidence="7 8" key="1">
    <citation type="submission" date="2024-02" db="EMBL/GenBank/DDBJ databases">
        <title>New especies of Spiribacter isolated from saline water.</title>
        <authorList>
            <person name="Leon M.J."/>
            <person name="De La Haba R."/>
            <person name="Sanchez-Porro C."/>
            <person name="Ventosa A."/>
        </authorList>
    </citation>
    <scope>NUCLEOTIDE SEQUENCE [LARGE SCALE GENOMIC DNA]</scope>
    <source>
        <strain evidence="8">ag22IC6-390</strain>
    </source>
</reference>
<dbReference type="InterPro" id="IPR049730">
    <property type="entry name" value="SNF2/RAD54-like_C"/>
</dbReference>
<dbReference type="PROSITE" id="PS50966">
    <property type="entry name" value="ZF_SWIM"/>
    <property type="match status" value="1"/>
</dbReference>
<feature type="domain" description="Helicase ATP-binding" evidence="5">
    <location>
        <begin position="627"/>
        <end position="787"/>
    </location>
</feature>
<dbReference type="Pfam" id="PF00271">
    <property type="entry name" value="Helicase_C"/>
    <property type="match status" value="1"/>
</dbReference>
<evidence type="ECO:0000256" key="1">
    <source>
        <dbReference type="ARBA" id="ARBA00022801"/>
    </source>
</evidence>
<proteinExistence type="predicted"/>
<feature type="domain" description="Helicase C-terminal" evidence="6">
    <location>
        <begin position="916"/>
        <end position="1072"/>
    </location>
</feature>
<dbReference type="SMART" id="SM00487">
    <property type="entry name" value="DEXDc"/>
    <property type="match status" value="1"/>
</dbReference>
<dbReference type="Pfam" id="PF00176">
    <property type="entry name" value="SNF2-rel_dom"/>
    <property type="match status" value="1"/>
</dbReference>
<dbReference type="PROSITE" id="PS51194">
    <property type="entry name" value="HELICASE_CTER"/>
    <property type="match status" value="1"/>
</dbReference>
<dbReference type="CDD" id="cd18793">
    <property type="entry name" value="SF2_C_SNF"/>
    <property type="match status" value="1"/>
</dbReference>
<dbReference type="SUPFAM" id="SSF52540">
    <property type="entry name" value="P-loop containing nucleoside triphosphate hydrolases"/>
    <property type="match status" value="2"/>
</dbReference>
<keyword evidence="1" id="KW-0378">Hydrolase</keyword>
<dbReference type="InterPro" id="IPR000330">
    <property type="entry name" value="SNF2_N"/>
</dbReference>
<evidence type="ECO:0000256" key="3">
    <source>
        <dbReference type="PROSITE-ProRule" id="PRU00325"/>
    </source>
</evidence>
<comment type="caution">
    <text evidence="7">The sequence shown here is derived from an EMBL/GenBank/DDBJ whole genome shotgun (WGS) entry which is preliminary data.</text>
</comment>
<dbReference type="InterPro" id="IPR014001">
    <property type="entry name" value="Helicase_ATP-bd"/>
</dbReference>
<dbReference type="RefSeq" id="WP_367959382.1">
    <property type="nucleotide sequence ID" value="NZ_JBAKFK010000004.1"/>
</dbReference>
<gene>
    <name evidence="7" type="ORF">V6X73_08075</name>
</gene>